<proteinExistence type="predicted"/>
<organism evidence="2 3">
    <name type="scientific">Adonisia turfae CCMR0082</name>
    <dbReference type="NCBI Taxonomy" id="2304604"/>
    <lineage>
        <taxon>Bacteria</taxon>
        <taxon>Bacillati</taxon>
        <taxon>Cyanobacteriota</taxon>
        <taxon>Adonisia</taxon>
        <taxon>Adonisia turfae</taxon>
    </lineage>
</organism>
<protein>
    <submittedName>
        <fullName evidence="2">WYL domain-containing protein</fullName>
    </submittedName>
</protein>
<evidence type="ECO:0000313" key="2">
    <source>
        <dbReference type="EMBL" id="NEZ68118.1"/>
    </source>
</evidence>
<name>A0A6M0SHT6_9CYAN</name>
<dbReference type="InterPro" id="IPR057727">
    <property type="entry name" value="WCX_dom"/>
</dbReference>
<reference evidence="2 3" key="1">
    <citation type="journal article" date="2020" name="Microb. Ecol.">
        <title>Ecogenomics of the Marine Benthic Filamentous Cyanobacterium Adonisia.</title>
        <authorList>
            <person name="Walter J.M."/>
            <person name="Coutinho F.H."/>
            <person name="Leomil L."/>
            <person name="Hargreaves P.I."/>
            <person name="Campeao M.E."/>
            <person name="Vieira V.V."/>
            <person name="Silva B.S."/>
            <person name="Fistarol G.O."/>
            <person name="Salomon P.S."/>
            <person name="Sawabe T."/>
            <person name="Mino S."/>
            <person name="Hosokawa M."/>
            <person name="Miyashita H."/>
            <person name="Maruyama F."/>
            <person name="van Verk M.C."/>
            <person name="Dutilh B.E."/>
            <person name="Thompson C.C."/>
            <person name="Thompson F.L."/>
        </authorList>
    </citation>
    <scope>NUCLEOTIDE SEQUENCE [LARGE SCALE GENOMIC DNA]</scope>
    <source>
        <strain evidence="2 3">CCMR0082</strain>
    </source>
</reference>
<dbReference type="AlphaFoldDB" id="A0A6M0SHT6"/>
<dbReference type="RefSeq" id="WP_163671368.1">
    <property type="nucleotide sequence ID" value="NZ_QZCE01000002.1"/>
</dbReference>
<evidence type="ECO:0000313" key="3">
    <source>
        <dbReference type="Proteomes" id="UP000473574"/>
    </source>
</evidence>
<gene>
    <name evidence="2" type="ORF">D0962_36225</name>
</gene>
<evidence type="ECO:0000259" key="1">
    <source>
        <dbReference type="Pfam" id="PF25583"/>
    </source>
</evidence>
<comment type="caution">
    <text evidence="2">The sequence shown here is derived from an EMBL/GenBank/DDBJ whole genome shotgun (WGS) entry which is preliminary data.</text>
</comment>
<sequence>MGRRGQSVTLSISDRDKALLEALALEYDMTWGERPNISKLVEAIARKDLKIAPNHDWPPERIQALNQARMSLVDSGKIADAITITQLLCSRSELTLPLRNELEQFVIGHVHPWRIDIERYINRQQPFQLSYQDARDIIWHFTIRHARIVPRDERQYLDCWCEETEGSQDVPELIHNRTLRLDRITDAAISAIKGPWHNDLDTLNVEMHLYEGLAFAYRSKKSRDISVEWLPDKPQVRQVIRQITSTFWFIREVLPYGGDCEVIGPESVREKIHSEIQALYHCYQD</sequence>
<accession>A0A6M0SHT6</accession>
<dbReference type="EMBL" id="QZCE01000002">
    <property type="protein sequence ID" value="NEZ68118.1"/>
    <property type="molecule type" value="Genomic_DNA"/>
</dbReference>
<dbReference type="Pfam" id="PF25583">
    <property type="entry name" value="WCX"/>
    <property type="match status" value="1"/>
</dbReference>
<feature type="domain" description="WCX" evidence="1">
    <location>
        <begin position="243"/>
        <end position="279"/>
    </location>
</feature>
<dbReference type="Proteomes" id="UP000473574">
    <property type="component" value="Unassembled WGS sequence"/>
</dbReference>